<accession>A0A7U8GSY7</accession>
<protein>
    <recommendedName>
        <fullName evidence="10">Molecular chaperone DnaJ</fullName>
    </recommendedName>
</protein>
<keyword evidence="9" id="KW-1185">Reference proteome</keyword>
<sequence length="222" mass="24725">MGFSEGLVNSYWLFGSAVVYIFVLFAAFKSAPWRVILQNRILQHMLFGATALLMALWSMRAGISPGLEIHFLGMTVMTLVFGWDLAVISASIVLVGMAIISKESWDGLFVNGVCSVLLPIAATYLVLKFTERKLLKNFFVFLFVCGFIGAGISTAVSGMATSMVLVIDGVYDLNKIYHEYIRYLPLIMFPEGLMNGIFLTGMLVFHPDWVRTFDAKGYIDDQ</sequence>
<feature type="transmembrane region" description="Helical" evidence="7">
    <location>
        <begin position="41"/>
        <end position="59"/>
    </location>
</feature>
<dbReference type="OrthoDB" id="5297929at2"/>
<evidence type="ECO:0000256" key="1">
    <source>
        <dbReference type="ARBA" id="ARBA00004651"/>
    </source>
</evidence>
<gene>
    <name evidence="8" type="ORF">MED92_07906</name>
</gene>
<feature type="transmembrane region" description="Helical" evidence="7">
    <location>
        <begin position="71"/>
        <end position="96"/>
    </location>
</feature>
<evidence type="ECO:0000256" key="6">
    <source>
        <dbReference type="ARBA" id="ARBA00023136"/>
    </source>
</evidence>
<dbReference type="Gene3D" id="1.10.1760.20">
    <property type="match status" value="1"/>
</dbReference>
<evidence type="ECO:0000256" key="7">
    <source>
        <dbReference type="SAM" id="Phobius"/>
    </source>
</evidence>
<evidence type="ECO:0000256" key="5">
    <source>
        <dbReference type="ARBA" id="ARBA00022989"/>
    </source>
</evidence>
<reference evidence="8 9" key="1">
    <citation type="submission" date="2006-02" db="EMBL/GenBank/DDBJ databases">
        <authorList>
            <person name="Pinhassi J."/>
            <person name="Pedros-Alio C."/>
            <person name="Ferriera S."/>
            <person name="Johnson J."/>
            <person name="Kravitz S."/>
            <person name="Halpern A."/>
            <person name="Remington K."/>
            <person name="Beeson K."/>
            <person name="Tran B."/>
            <person name="Rogers Y.-H."/>
            <person name="Friedman R."/>
            <person name="Venter J.C."/>
        </authorList>
    </citation>
    <scope>NUCLEOTIDE SEQUENCE [LARGE SCALE GENOMIC DNA]</scope>
    <source>
        <strain evidence="8 9">MED92</strain>
    </source>
</reference>
<evidence type="ECO:0000256" key="3">
    <source>
        <dbReference type="ARBA" id="ARBA00022475"/>
    </source>
</evidence>
<keyword evidence="5 7" id="KW-1133">Transmembrane helix</keyword>
<feature type="transmembrane region" description="Helical" evidence="7">
    <location>
        <begin position="108"/>
        <end position="126"/>
    </location>
</feature>
<comment type="caution">
    <text evidence="8">The sequence shown here is derived from an EMBL/GenBank/DDBJ whole genome shotgun (WGS) entry which is preliminary data.</text>
</comment>
<feature type="transmembrane region" description="Helical" evidence="7">
    <location>
        <begin position="183"/>
        <end position="205"/>
    </location>
</feature>
<dbReference type="RefSeq" id="WP_007022045.1">
    <property type="nucleotide sequence ID" value="NZ_CH724126.1"/>
</dbReference>
<comment type="subcellular location">
    <subcellularLocation>
        <location evidence="1">Cell membrane</location>
        <topology evidence="1">Multi-pass membrane protein</topology>
    </subcellularLocation>
</comment>
<dbReference type="Proteomes" id="UP000002171">
    <property type="component" value="Unassembled WGS sequence"/>
</dbReference>
<keyword evidence="4 7" id="KW-0812">Transmembrane</keyword>
<evidence type="ECO:0000313" key="9">
    <source>
        <dbReference type="Proteomes" id="UP000002171"/>
    </source>
</evidence>
<evidence type="ECO:0000256" key="4">
    <source>
        <dbReference type="ARBA" id="ARBA00022692"/>
    </source>
</evidence>
<name>A0A7U8GSY7_NEPCE</name>
<proteinExistence type="predicted"/>
<dbReference type="AlphaFoldDB" id="A0A7U8GSY7"/>
<evidence type="ECO:0000256" key="2">
    <source>
        <dbReference type="ARBA" id="ARBA00022448"/>
    </source>
</evidence>
<dbReference type="Pfam" id="PF01891">
    <property type="entry name" value="CbiM"/>
    <property type="match status" value="1"/>
</dbReference>
<dbReference type="EMBL" id="AAOW01000001">
    <property type="protein sequence ID" value="EAR63027.1"/>
    <property type="molecule type" value="Genomic_DNA"/>
</dbReference>
<evidence type="ECO:0000313" key="8">
    <source>
        <dbReference type="EMBL" id="EAR63027.1"/>
    </source>
</evidence>
<evidence type="ECO:0008006" key="10">
    <source>
        <dbReference type="Google" id="ProtNLM"/>
    </source>
</evidence>
<feature type="transmembrane region" description="Helical" evidence="7">
    <location>
        <begin position="12"/>
        <end position="29"/>
    </location>
</feature>
<dbReference type="InterPro" id="IPR002751">
    <property type="entry name" value="CbiM/NikMN"/>
</dbReference>
<feature type="transmembrane region" description="Helical" evidence="7">
    <location>
        <begin position="138"/>
        <end position="171"/>
    </location>
</feature>
<keyword evidence="3" id="KW-1003">Cell membrane</keyword>
<organism evidence="8 9">
    <name type="scientific">Neptuniibacter caesariensis</name>
    <dbReference type="NCBI Taxonomy" id="207954"/>
    <lineage>
        <taxon>Bacteria</taxon>
        <taxon>Pseudomonadati</taxon>
        <taxon>Pseudomonadota</taxon>
        <taxon>Gammaproteobacteria</taxon>
        <taxon>Oceanospirillales</taxon>
        <taxon>Oceanospirillaceae</taxon>
        <taxon>Neptuniibacter</taxon>
    </lineage>
</organism>
<keyword evidence="2" id="KW-0813">Transport</keyword>
<dbReference type="GO" id="GO:0000041">
    <property type="term" value="P:transition metal ion transport"/>
    <property type="evidence" value="ECO:0007669"/>
    <property type="project" value="InterPro"/>
</dbReference>
<keyword evidence="6 7" id="KW-0472">Membrane</keyword>
<dbReference type="GO" id="GO:0005886">
    <property type="term" value="C:plasma membrane"/>
    <property type="evidence" value="ECO:0007669"/>
    <property type="project" value="UniProtKB-SubCell"/>
</dbReference>